<evidence type="ECO:0000256" key="1">
    <source>
        <dbReference type="SAM" id="SignalP"/>
    </source>
</evidence>
<protein>
    <submittedName>
        <fullName evidence="2">Uncharacterized protein</fullName>
    </submittedName>
</protein>
<keyword evidence="3" id="KW-1185">Reference proteome</keyword>
<gene>
    <name evidence="2" type="ORF">RB653_006975</name>
</gene>
<evidence type="ECO:0000313" key="3">
    <source>
        <dbReference type="Proteomes" id="UP001344447"/>
    </source>
</evidence>
<feature type="chain" id="PRO_5042915378" evidence="1">
    <location>
        <begin position="25"/>
        <end position="104"/>
    </location>
</feature>
<sequence>MKFNFLFFIFIFIIFFNLINPIKGQNNTTINEQNNELKSFKNESNLIFSSYYYKIVKEELNKNSKPPTTSKKDHDNEKSRFCLSIKEEASSEQVSKLYSHHFLF</sequence>
<dbReference type="AlphaFoldDB" id="A0AAN7YQS7"/>
<organism evidence="2 3">
    <name type="scientific">Dictyostelium firmibasis</name>
    <dbReference type="NCBI Taxonomy" id="79012"/>
    <lineage>
        <taxon>Eukaryota</taxon>
        <taxon>Amoebozoa</taxon>
        <taxon>Evosea</taxon>
        <taxon>Eumycetozoa</taxon>
        <taxon>Dictyostelia</taxon>
        <taxon>Dictyosteliales</taxon>
        <taxon>Dictyosteliaceae</taxon>
        <taxon>Dictyostelium</taxon>
    </lineage>
</organism>
<evidence type="ECO:0000313" key="2">
    <source>
        <dbReference type="EMBL" id="KAK5575841.1"/>
    </source>
</evidence>
<proteinExistence type="predicted"/>
<feature type="signal peptide" evidence="1">
    <location>
        <begin position="1"/>
        <end position="24"/>
    </location>
</feature>
<dbReference type="EMBL" id="JAVFKY010000005">
    <property type="protein sequence ID" value="KAK5575841.1"/>
    <property type="molecule type" value="Genomic_DNA"/>
</dbReference>
<comment type="caution">
    <text evidence="2">The sequence shown here is derived from an EMBL/GenBank/DDBJ whole genome shotgun (WGS) entry which is preliminary data.</text>
</comment>
<keyword evidence="1" id="KW-0732">Signal</keyword>
<dbReference type="Proteomes" id="UP001344447">
    <property type="component" value="Unassembled WGS sequence"/>
</dbReference>
<accession>A0AAN7YQS7</accession>
<name>A0AAN7YQS7_9MYCE</name>
<reference evidence="2 3" key="1">
    <citation type="submission" date="2023-11" db="EMBL/GenBank/DDBJ databases">
        <title>Dfirmibasis_genome.</title>
        <authorList>
            <person name="Edelbroek B."/>
            <person name="Kjellin J."/>
            <person name="Jerlstrom-Hultqvist J."/>
            <person name="Soderbom F."/>
        </authorList>
    </citation>
    <scope>NUCLEOTIDE SEQUENCE [LARGE SCALE GENOMIC DNA]</scope>
    <source>
        <strain evidence="2 3">TNS-C-14</strain>
    </source>
</reference>